<comment type="caution">
    <text evidence="1">The sequence shown here is derived from an EMBL/GenBank/DDBJ whole genome shotgun (WGS) entry which is preliminary data.</text>
</comment>
<name>A0ABS5I9U6_9PROT</name>
<proteinExistence type="predicted"/>
<protein>
    <submittedName>
        <fullName evidence="1">DUF721 domain-containing protein</fullName>
    </submittedName>
</protein>
<keyword evidence="2" id="KW-1185">Reference proteome</keyword>
<dbReference type="InterPro" id="IPR010593">
    <property type="entry name" value="DUF1159"/>
</dbReference>
<dbReference type="Proteomes" id="UP000680714">
    <property type="component" value="Unassembled WGS sequence"/>
</dbReference>
<dbReference type="Pfam" id="PF05258">
    <property type="entry name" value="DciA"/>
    <property type="match status" value="1"/>
</dbReference>
<dbReference type="InterPro" id="IPR007922">
    <property type="entry name" value="DciA-like"/>
</dbReference>
<dbReference type="EMBL" id="JAGTUF010000003">
    <property type="protein sequence ID" value="MBR9971201.1"/>
    <property type="molecule type" value="Genomic_DNA"/>
</dbReference>
<dbReference type="PIRSF" id="PIRSF032064">
    <property type="entry name" value="UCP032064"/>
    <property type="match status" value="1"/>
</dbReference>
<reference evidence="1 2" key="1">
    <citation type="submission" date="2021-04" db="EMBL/GenBank/DDBJ databases">
        <title>Magnetospirillum sulfuroxidans sp. nov., a facultative chemolithoautotrophic sulfur-oxidizing alphaproteobacterium isolated from freshwater sediment and proposals for Paramagetospirillum gen. nov., and Magnetospirillaceae fam. nov.</title>
        <authorList>
            <person name="Koziaeva V."/>
            <person name="Geelhoed J.S."/>
            <person name="Sorokin D.Y."/>
            <person name="Grouzdev D.S."/>
        </authorList>
    </citation>
    <scope>NUCLEOTIDE SEQUENCE [LARGE SCALE GENOMIC DNA]</scope>
    <source>
        <strain evidence="1 2">J10</strain>
    </source>
</reference>
<dbReference type="PANTHER" id="PTHR36456:SF1">
    <property type="entry name" value="UPF0232 PROTEIN SCO3875"/>
    <property type="match status" value="1"/>
</dbReference>
<dbReference type="RefSeq" id="WP_211546733.1">
    <property type="nucleotide sequence ID" value="NZ_JAGTUF010000003.1"/>
</dbReference>
<gene>
    <name evidence="1" type="ORF">KEC16_05705</name>
</gene>
<evidence type="ECO:0000313" key="2">
    <source>
        <dbReference type="Proteomes" id="UP000680714"/>
    </source>
</evidence>
<organism evidence="1 2">
    <name type="scientific">Magnetospirillum sulfuroxidans</name>
    <dbReference type="NCBI Taxonomy" id="611300"/>
    <lineage>
        <taxon>Bacteria</taxon>
        <taxon>Pseudomonadati</taxon>
        <taxon>Pseudomonadota</taxon>
        <taxon>Alphaproteobacteria</taxon>
        <taxon>Rhodospirillales</taxon>
        <taxon>Rhodospirillaceae</taxon>
        <taxon>Magnetospirillum</taxon>
    </lineage>
</organism>
<accession>A0ABS5I9U6</accession>
<sequence>MSADKTDKDKRRYGMVQVGIPVGQLTKPIFGRHGFAGGAMIVDWPAIVGAAVSSYTLPIRVRFPPNERTGGTLEIKVANSAFATELQHLEPLILDRINGYFGWGAVARLKLRHGPLPPRSKPAAAPLEPKAEARLDRMLEQVEDPDLRAALERLGRHVAAKP</sequence>
<dbReference type="PANTHER" id="PTHR36456">
    <property type="entry name" value="UPF0232 PROTEIN SCO3875"/>
    <property type="match status" value="1"/>
</dbReference>
<evidence type="ECO:0000313" key="1">
    <source>
        <dbReference type="EMBL" id="MBR9971201.1"/>
    </source>
</evidence>